<dbReference type="OrthoDB" id="4959782at2"/>
<dbReference type="SUPFAM" id="SSF52467">
    <property type="entry name" value="DHS-like NAD/FAD-binding domain"/>
    <property type="match status" value="1"/>
</dbReference>
<dbReference type="GO" id="GO:0030976">
    <property type="term" value="F:thiamine pyrophosphate binding"/>
    <property type="evidence" value="ECO:0007669"/>
    <property type="project" value="InterPro"/>
</dbReference>
<dbReference type="GO" id="GO:0000287">
    <property type="term" value="F:magnesium ion binding"/>
    <property type="evidence" value="ECO:0007669"/>
    <property type="project" value="InterPro"/>
</dbReference>
<dbReference type="CDD" id="cd07039">
    <property type="entry name" value="TPP_PYR_POX"/>
    <property type="match status" value="1"/>
</dbReference>
<feature type="domain" description="Thiamine pyrophosphate enzyme N-terminal TPP-binding" evidence="6">
    <location>
        <begin position="3"/>
        <end position="120"/>
    </location>
</feature>
<organism evidence="7 8">
    <name type="scientific">Lapillicoccus jejuensis</name>
    <dbReference type="NCBI Taxonomy" id="402171"/>
    <lineage>
        <taxon>Bacteria</taxon>
        <taxon>Bacillati</taxon>
        <taxon>Actinomycetota</taxon>
        <taxon>Actinomycetes</taxon>
        <taxon>Micrococcales</taxon>
        <taxon>Intrasporangiaceae</taxon>
        <taxon>Lapillicoccus</taxon>
    </lineage>
</organism>
<keyword evidence="8" id="KW-1185">Reference proteome</keyword>
<dbReference type="Pfam" id="PF00205">
    <property type="entry name" value="TPP_enzyme_M"/>
    <property type="match status" value="1"/>
</dbReference>
<dbReference type="SUPFAM" id="SSF52518">
    <property type="entry name" value="Thiamin diphosphate-binding fold (THDP-binding)"/>
    <property type="match status" value="2"/>
</dbReference>
<name>A0A542DXA7_9MICO</name>
<dbReference type="InterPro" id="IPR011766">
    <property type="entry name" value="TPP_enzyme_TPP-bd"/>
</dbReference>
<dbReference type="GO" id="GO:0003824">
    <property type="term" value="F:catalytic activity"/>
    <property type="evidence" value="ECO:0007669"/>
    <property type="project" value="InterPro"/>
</dbReference>
<dbReference type="PANTHER" id="PTHR42981:SF2">
    <property type="entry name" value="PYRUVATE DEHYDROGENASE [UBIQUINONE]"/>
    <property type="match status" value="1"/>
</dbReference>
<dbReference type="InterPro" id="IPR047211">
    <property type="entry name" value="POXB-like"/>
</dbReference>
<accession>A0A542DXA7</accession>
<comment type="similarity">
    <text evidence="1 3">Belongs to the TPP enzyme family.</text>
</comment>
<gene>
    <name evidence="7" type="ORF">FB458_0789</name>
</gene>
<keyword evidence="7" id="KW-0670">Pyruvate</keyword>
<proteinExistence type="inferred from homology"/>
<dbReference type="Pfam" id="PF02775">
    <property type="entry name" value="TPP_enzyme_C"/>
    <property type="match status" value="1"/>
</dbReference>
<dbReference type="AlphaFoldDB" id="A0A542DXA7"/>
<dbReference type="InterPro" id="IPR047210">
    <property type="entry name" value="TPP_PYR_POXB-like"/>
</dbReference>
<evidence type="ECO:0000313" key="7">
    <source>
        <dbReference type="EMBL" id="TQJ07721.1"/>
    </source>
</evidence>
<protein>
    <submittedName>
        <fullName evidence="7">Pyruvate dehydrogenase (Quinone)</fullName>
    </submittedName>
</protein>
<dbReference type="CDD" id="cd02014">
    <property type="entry name" value="TPP_POX"/>
    <property type="match status" value="1"/>
</dbReference>
<evidence type="ECO:0000256" key="1">
    <source>
        <dbReference type="ARBA" id="ARBA00007812"/>
    </source>
</evidence>
<comment type="caution">
    <text evidence="7">The sequence shown here is derived from an EMBL/GenBank/DDBJ whole genome shotgun (WGS) entry which is preliminary data.</text>
</comment>
<dbReference type="Proteomes" id="UP000317893">
    <property type="component" value="Unassembled WGS sequence"/>
</dbReference>
<keyword evidence="2 3" id="KW-0786">Thiamine pyrophosphate</keyword>
<dbReference type="Pfam" id="PF02776">
    <property type="entry name" value="TPP_enzyme_N"/>
    <property type="match status" value="1"/>
</dbReference>
<feature type="domain" description="Thiamine pyrophosphate enzyme TPP-binding" evidence="5">
    <location>
        <begin position="397"/>
        <end position="543"/>
    </location>
</feature>
<dbReference type="RefSeq" id="WP_141846946.1">
    <property type="nucleotide sequence ID" value="NZ_BAAAPR010000008.1"/>
</dbReference>
<feature type="domain" description="Thiamine pyrophosphate enzyme central" evidence="4">
    <location>
        <begin position="195"/>
        <end position="319"/>
    </location>
</feature>
<evidence type="ECO:0000256" key="3">
    <source>
        <dbReference type="RuleBase" id="RU362132"/>
    </source>
</evidence>
<dbReference type="InterPro" id="IPR012001">
    <property type="entry name" value="Thiamin_PyroP_enz_TPP-bd_dom"/>
</dbReference>
<evidence type="ECO:0000259" key="4">
    <source>
        <dbReference type="Pfam" id="PF00205"/>
    </source>
</evidence>
<dbReference type="PANTHER" id="PTHR42981">
    <property type="entry name" value="PYRUVATE DEHYDROGENASE [UBIQUINONE]"/>
    <property type="match status" value="1"/>
</dbReference>
<dbReference type="InterPro" id="IPR047212">
    <property type="entry name" value="TPP_POXB-like"/>
</dbReference>
<evidence type="ECO:0000256" key="2">
    <source>
        <dbReference type="ARBA" id="ARBA00023052"/>
    </source>
</evidence>
<dbReference type="EMBL" id="VFMN01000001">
    <property type="protein sequence ID" value="TQJ07721.1"/>
    <property type="molecule type" value="Genomic_DNA"/>
</dbReference>
<sequence length="577" mass="61670">MTTVAESIVDALADHGVRQVWGVVGDALNPVTDAIRRRGKDREDIEWVGVRHEEAAAFAVSAQAQLTGRIAVCMGTVGPGSVHLLNGLYDAAKSHAPVLAICGQVPSEEMGSDFFQEVDNDRLFADVAVFNRTVTSASQMPQLLEQAVNAAYAAQGVAVLTLPGDLGGLELAKDTPAPRFAPPPAFAGAPEDQVHAAVEVLSGAKVTLLVGCGAKHARDEVLELAERLGAPMVLSLKAKEGLERDNPYEVGQSGLIGNPAAAEALDGCDVLLMVGTDFPYRDWYPQGKTVVQLDVRQAHIGRRISVDHALVGDSRATLCDLLARLPRQEERGHLEDAVSSYADWREGQERLTRPDHDHSLVGKVRSVFDNPDDLIRPEAVAAVLDRLAPDDTVFTSDTGMSTVWLSRFVMMRGTRRLVGSYNLGSMANAMPQALGAQALDRSRPVVAFAGDGGLMMLLGDLRTAVTYRLPVTVVVFDNSRLGMVKLEQEQGGLPEFGTQLDNPDIAAVATAMGLQARRVTDPQDVEGAVAWALAHDGPTLLDVVTNPDEISVPPKPKVGQAWGFAIAKSKEILTSSR</sequence>
<dbReference type="Gene3D" id="3.40.50.1220">
    <property type="entry name" value="TPP-binding domain"/>
    <property type="match status" value="1"/>
</dbReference>
<evidence type="ECO:0000259" key="5">
    <source>
        <dbReference type="Pfam" id="PF02775"/>
    </source>
</evidence>
<dbReference type="InterPro" id="IPR029061">
    <property type="entry name" value="THDP-binding"/>
</dbReference>
<evidence type="ECO:0000313" key="8">
    <source>
        <dbReference type="Proteomes" id="UP000317893"/>
    </source>
</evidence>
<evidence type="ECO:0000259" key="6">
    <source>
        <dbReference type="Pfam" id="PF02776"/>
    </source>
</evidence>
<dbReference type="InterPro" id="IPR012000">
    <property type="entry name" value="Thiamin_PyroP_enz_cen_dom"/>
</dbReference>
<dbReference type="InterPro" id="IPR029035">
    <property type="entry name" value="DHS-like_NAD/FAD-binding_dom"/>
</dbReference>
<reference evidence="7 8" key="1">
    <citation type="submission" date="2019-06" db="EMBL/GenBank/DDBJ databases">
        <title>Sequencing the genomes of 1000 actinobacteria strains.</title>
        <authorList>
            <person name="Klenk H.-P."/>
        </authorList>
    </citation>
    <scope>NUCLEOTIDE SEQUENCE [LARGE SCALE GENOMIC DNA]</scope>
    <source>
        <strain evidence="7 8">DSM 18607</strain>
    </source>
</reference>
<dbReference type="Gene3D" id="3.40.50.970">
    <property type="match status" value="2"/>
</dbReference>